<evidence type="ECO:0000256" key="4">
    <source>
        <dbReference type="ARBA" id="ARBA00023004"/>
    </source>
</evidence>
<sequence>MSLAERGNEKGGRSVRWRDWRDRLGGRTMRGKRGNDDAGRRGEEGDRRWRLWRSPAMETREGDSNPNEFQPERFLTSHKDIDVKGKHYELLPFGSDRRTCPGVFLALQTFPLILAGLIQQFALRKPSNELVDMSEGSGLTTNKALPFEVLLAPRLSHSMYHIGA</sequence>
<feature type="region of interest" description="Disordered" evidence="8">
    <location>
        <begin position="25"/>
        <end position="71"/>
    </location>
</feature>
<keyword evidence="3 7" id="KW-0560">Oxidoreductase</keyword>
<comment type="cofactor">
    <cofactor evidence="6">
        <name>heme</name>
        <dbReference type="ChEBI" id="CHEBI:30413"/>
    </cofactor>
</comment>
<keyword evidence="5 7" id="KW-0503">Monooxygenase</keyword>
<reference evidence="9 10" key="1">
    <citation type="journal article" date="2016" name="Sci. Rep.">
        <title>The genome sequence of the outbreeding globe artichoke constructed de novo incorporating a phase-aware low-pass sequencing strategy of F1 progeny.</title>
        <authorList>
            <person name="Scaglione D."/>
            <person name="Reyes-Chin-Wo S."/>
            <person name="Acquadro A."/>
            <person name="Froenicke L."/>
            <person name="Portis E."/>
            <person name="Beitel C."/>
            <person name="Tirone M."/>
            <person name="Mauro R."/>
            <person name="Lo Monaco A."/>
            <person name="Mauromicale G."/>
            <person name="Faccioli P."/>
            <person name="Cattivelli L."/>
            <person name="Rieseberg L."/>
            <person name="Michelmore R."/>
            <person name="Lanteri S."/>
        </authorList>
    </citation>
    <scope>NUCLEOTIDE SEQUENCE [LARGE SCALE GENOMIC DNA]</scope>
    <source>
        <strain evidence="9">2C</strain>
    </source>
</reference>
<keyword evidence="1 6" id="KW-0349">Heme</keyword>
<dbReference type="SUPFAM" id="SSF48264">
    <property type="entry name" value="Cytochrome P450"/>
    <property type="match status" value="1"/>
</dbReference>
<dbReference type="GO" id="GO:0004497">
    <property type="term" value="F:monooxygenase activity"/>
    <property type="evidence" value="ECO:0007669"/>
    <property type="project" value="UniProtKB-KW"/>
</dbReference>
<protein>
    <submittedName>
        <fullName evidence="9">Cytochrome P450</fullName>
    </submittedName>
</protein>
<dbReference type="EMBL" id="LEKV01001785">
    <property type="protein sequence ID" value="KVI06610.1"/>
    <property type="molecule type" value="Genomic_DNA"/>
</dbReference>
<dbReference type="PANTHER" id="PTHR47947:SF61">
    <property type="entry name" value="CYTOCHROME P450"/>
    <property type="match status" value="1"/>
</dbReference>
<dbReference type="GO" id="GO:0016705">
    <property type="term" value="F:oxidoreductase activity, acting on paired donors, with incorporation or reduction of molecular oxygen"/>
    <property type="evidence" value="ECO:0007669"/>
    <property type="project" value="InterPro"/>
</dbReference>
<dbReference type="Gene3D" id="1.10.630.10">
    <property type="entry name" value="Cytochrome P450"/>
    <property type="match status" value="1"/>
</dbReference>
<dbReference type="InterPro" id="IPR017972">
    <property type="entry name" value="Cyt_P450_CS"/>
</dbReference>
<evidence type="ECO:0000256" key="7">
    <source>
        <dbReference type="RuleBase" id="RU000461"/>
    </source>
</evidence>
<evidence type="ECO:0000256" key="1">
    <source>
        <dbReference type="ARBA" id="ARBA00022617"/>
    </source>
</evidence>
<feature type="compositionally biased region" description="Basic and acidic residues" evidence="8">
    <location>
        <begin position="33"/>
        <end position="49"/>
    </location>
</feature>
<dbReference type="PROSITE" id="PS00086">
    <property type="entry name" value="CYTOCHROME_P450"/>
    <property type="match status" value="1"/>
</dbReference>
<evidence type="ECO:0000256" key="5">
    <source>
        <dbReference type="ARBA" id="ARBA00023033"/>
    </source>
</evidence>
<comment type="similarity">
    <text evidence="7">Belongs to the cytochrome P450 family.</text>
</comment>
<evidence type="ECO:0000256" key="8">
    <source>
        <dbReference type="SAM" id="MobiDB-lite"/>
    </source>
</evidence>
<organism evidence="9 10">
    <name type="scientific">Cynara cardunculus var. scolymus</name>
    <name type="common">Globe artichoke</name>
    <name type="synonym">Cynara scolymus</name>
    <dbReference type="NCBI Taxonomy" id="59895"/>
    <lineage>
        <taxon>Eukaryota</taxon>
        <taxon>Viridiplantae</taxon>
        <taxon>Streptophyta</taxon>
        <taxon>Embryophyta</taxon>
        <taxon>Tracheophyta</taxon>
        <taxon>Spermatophyta</taxon>
        <taxon>Magnoliopsida</taxon>
        <taxon>eudicotyledons</taxon>
        <taxon>Gunneridae</taxon>
        <taxon>Pentapetalae</taxon>
        <taxon>asterids</taxon>
        <taxon>campanulids</taxon>
        <taxon>Asterales</taxon>
        <taxon>Asteraceae</taxon>
        <taxon>Carduoideae</taxon>
        <taxon>Cardueae</taxon>
        <taxon>Carduinae</taxon>
        <taxon>Cynara</taxon>
    </lineage>
</organism>
<evidence type="ECO:0000256" key="2">
    <source>
        <dbReference type="ARBA" id="ARBA00022723"/>
    </source>
</evidence>
<dbReference type="Pfam" id="PF00067">
    <property type="entry name" value="p450"/>
    <property type="match status" value="1"/>
</dbReference>
<dbReference type="PANTHER" id="PTHR47947">
    <property type="entry name" value="CYTOCHROME P450 82C3-RELATED"/>
    <property type="match status" value="1"/>
</dbReference>
<evidence type="ECO:0000256" key="3">
    <source>
        <dbReference type="ARBA" id="ARBA00023002"/>
    </source>
</evidence>
<dbReference type="PRINTS" id="PR00463">
    <property type="entry name" value="EP450I"/>
</dbReference>
<comment type="caution">
    <text evidence="9">The sequence shown here is derived from an EMBL/GenBank/DDBJ whole genome shotgun (WGS) entry which is preliminary data.</text>
</comment>
<keyword evidence="2 6" id="KW-0479">Metal-binding</keyword>
<dbReference type="InterPro" id="IPR036396">
    <property type="entry name" value="Cyt_P450_sf"/>
</dbReference>
<dbReference type="Gramene" id="KVI06610">
    <property type="protein sequence ID" value="KVI06610"/>
    <property type="gene ID" value="Ccrd_015039"/>
</dbReference>
<dbReference type="AlphaFoldDB" id="A0A103YCK8"/>
<dbReference type="GO" id="GO:0020037">
    <property type="term" value="F:heme binding"/>
    <property type="evidence" value="ECO:0007669"/>
    <property type="project" value="InterPro"/>
</dbReference>
<evidence type="ECO:0000313" key="9">
    <source>
        <dbReference type="EMBL" id="KVI06610.1"/>
    </source>
</evidence>
<name>A0A103YCK8_CYNCS</name>
<gene>
    <name evidence="9" type="ORF">Ccrd_015039</name>
</gene>
<feature type="binding site" description="axial binding residue" evidence="6">
    <location>
        <position position="100"/>
    </location>
    <ligand>
        <name>heme</name>
        <dbReference type="ChEBI" id="CHEBI:30413"/>
    </ligand>
    <ligandPart>
        <name>Fe</name>
        <dbReference type="ChEBI" id="CHEBI:18248"/>
    </ligandPart>
</feature>
<proteinExistence type="inferred from homology"/>
<dbReference type="InterPro" id="IPR050651">
    <property type="entry name" value="Plant_Cytochrome_P450_Monoox"/>
</dbReference>
<dbReference type="Proteomes" id="UP000243975">
    <property type="component" value="Unassembled WGS sequence"/>
</dbReference>
<keyword evidence="10" id="KW-1185">Reference proteome</keyword>
<evidence type="ECO:0000313" key="10">
    <source>
        <dbReference type="Proteomes" id="UP000243975"/>
    </source>
</evidence>
<dbReference type="InterPro" id="IPR002401">
    <property type="entry name" value="Cyt_P450_E_grp-I"/>
</dbReference>
<keyword evidence="4 6" id="KW-0408">Iron</keyword>
<evidence type="ECO:0000256" key="6">
    <source>
        <dbReference type="PIRSR" id="PIRSR602401-1"/>
    </source>
</evidence>
<accession>A0A103YCK8</accession>
<dbReference type="GO" id="GO:0005506">
    <property type="term" value="F:iron ion binding"/>
    <property type="evidence" value="ECO:0007669"/>
    <property type="project" value="InterPro"/>
</dbReference>
<dbReference type="InterPro" id="IPR001128">
    <property type="entry name" value="Cyt_P450"/>
</dbReference>